<dbReference type="Gene3D" id="1.10.1040.10">
    <property type="entry name" value="N-(1-d-carboxylethyl)-l-norvaline Dehydrogenase, domain 2"/>
    <property type="match status" value="2"/>
</dbReference>
<comment type="pathway">
    <text evidence="1">Lipid metabolism; butanoate metabolism.</text>
</comment>
<gene>
    <name evidence="6" type="ORF">Back2_04410</name>
</gene>
<organism evidence="6 7">
    <name type="scientific">Nocardioides baekrokdamisoli</name>
    <dbReference type="NCBI Taxonomy" id="1804624"/>
    <lineage>
        <taxon>Bacteria</taxon>
        <taxon>Bacillati</taxon>
        <taxon>Actinomycetota</taxon>
        <taxon>Actinomycetes</taxon>
        <taxon>Propionibacteriales</taxon>
        <taxon>Nocardioidaceae</taxon>
        <taxon>Nocardioides</taxon>
    </lineage>
</organism>
<dbReference type="RefSeq" id="WP_125566366.1">
    <property type="nucleotide sequence ID" value="NZ_AP019307.1"/>
</dbReference>
<dbReference type="InterPro" id="IPR036291">
    <property type="entry name" value="NAD(P)-bd_dom_sf"/>
</dbReference>
<evidence type="ECO:0000256" key="2">
    <source>
        <dbReference type="ARBA" id="ARBA00009463"/>
    </source>
</evidence>
<dbReference type="InterPro" id="IPR006176">
    <property type="entry name" value="3-OHacyl-CoA_DH_NAD-bd"/>
</dbReference>
<feature type="domain" description="3-hydroxyacyl-CoA dehydrogenase C-terminal" evidence="4">
    <location>
        <begin position="11"/>
        <end position="61"/>
    </location>
</feature>
<evidence type="ECO:0008006" key="8">
    <source>
        <dbReference type="Google" id="ProtNLM"/>
    </source>
</evidence>
<dbReference type="SUPFAM" id="SSF51735">
    <property type="entry name" value="NAD(P)-binding Rossmann-fold domains"/>
    <property type="match status" value="1"/>
</dbReference>
<evidence type="ECO:0000256" key="3">
    <source>
        <dbReference type="ARBA" id="ARBA00023002"/>
    </source>
</evidence>
<protein>
    <recommendedName>
        <fullName evidence="8">3-hydroxybutyryl-CoA dehydrogenase</fullName>
    </recommendedName>
</protein>
<dbReference type="KEGG" id="nbe:Back2_04410"/>
<feature type="domain" description="3-hydroxyacyl-CoA dehydrogenase C-terminal" evidence="4">
    <location>
        <begin position="259"/>
        <end position="355"/>
    </location>
</feature>
<sequence length="355" mass="37830">MTLSNEQIHDTLVLPYLQHALRMHSAGYASAVDIDNGMRFGCGYPKGPMTVAQERGLFTPAEAAGEATAPEFKIEITKVGVVGTGTMASGMIQVFAQAGYDVVFVGRGEDKINGVIASITKGLDKLIEKGKIDENAKSDVLGRLTGSSEREALADVDIVVEAIAEDLAIKTELYKDLDRICKPGAILATTTSSMPITKLGEVTSRPESVIGMHFFNPATIMKLVEVVTTEQTSADVNETVLALCANIGKVAVSCGDRSGFIVNCLLFPYLNDAIKLLESGQASMEEIDAAIKEQAGFPMGPFALLDVVGNDVSLAIEKELFETFGDADFEPAKTLIAKVEAGELGRKTGQGFYSY</sequence>
<dbReference type="GO" id="GO:0008691">
    <property type="term" value="F:3-hydroxybutyryl-CoA dehydrogenase activity"/>
    <property type="evidence" value="ECO:0007669"/>
    <property type="project" value="TreeGrafter"/>
</dbReference>
<dbReference type="AlphaFoldDB" id="A0A3G9IYB0"/>
<feature type="domain" description="3-hydroxyacyl-CoA dehydrogenase NAD binding" evidence="5">
    <location>
        <begin position="78"/>
        <end position="256"/>
    </location>
</feature>
<dbReference type="InterPro" id="IPR006108">
    <property type="entry name" value="3HC_DH_C"/>
</dbReference>
<dbReference type="GO" id="GO:0006635">
    <property type="term" value="P:fatty acid beta-oxidation"/>
    <property type="evidence" value="ECO:0007669"/>
    <property type="project" value="TreeGrafter"/>
</dbReference>
<dbReference type="Pfam" id="PF02737">
    <property type="entry name" value="3HCDH_N"/>
    <property type="match status" value="1"/>
</dbReference>
<dbReference type="EMBL" id="AP019307">
    <property type="protein sequence ID" value="BBH16154.1"/>
    <property type="molecule type" value="Genomic_DNA"/>
</dbReference>
<evidence type="ECO:0000313" key="7">
    <source>
        <dbReference type="Proteomes" id="UP000271573"/>
    </source>
</evidence>
<name>A0A3G9IYB0_9ACTN</name>
<dbReference type="FunFam" id="3.40.50.720:FF:000009">
    <property type="entry name" value="Fatty oxidation complex, alpha subunit"/>
    <property type="match status" value="1"/>
</dbReference>
<dbReference type="InterPro" id="IPR013328">
    <property type="entry name" value="6PGD_dom2"/>
</dbReference>
<dbReference type="OrthoDB" id="5240528at2"/>
<evidence type="ECO:0000259" key="5">
    <source>
        <dbReference type="Pfam" id="PF02737"/>
    </source>
</evidence>
<evidence type="ECO:0000313" key="6">
    <source>
        <dbReference type="EMBL" id="BBH16154.1"/>
    </source>
</evidence>
<dbReference type="InterPro" id="IPR008927">
    <property type="entry name" value="6-PGluconate_DH-like_C_sf"/>
</dbReference>
<dbReference type="Pfam" id="PF00725">
    <property type="entry name" value="3HCDH"/>
    <property type="match status" value="2"/>
</dbReference>
<dbReference type="GO" id="GO:0070403">
    <property type="term" value="F:NAD+ binding"/>
    <property type="evidence" value="ECO:0007669"/>
    <property type="project" value="InterPro"/>
</dbReference>
<dbReference type="Proteomes" id="UP000271573">
    <property type="component" value="Chromosome"/>
</dbReference>
<comment type="similarity">
    <text evidence="2">Belongs to the 3-hydroxyacyl-CoA dehydrogenase family.</text>
</comment>
<evidence type="ECO:0000259" key="4">
    <source>
        <dbReference type="Pfam" id="PF00725"/>
    </source>
</evidence>
<dbReference type="Gene3D" id="3.40.50.720">
    <property type="entry name" value="NAD(P)-binding Rossmann-like Domain"/>
    <property type="match status" value="1"/>
</dbReference>
<reference evidence="6 7" key="1">
    <citation type="submission" date="2018-11" db="EMBL/GenBank/DDBJ databases">
        <title>Complete genome sequence of Nocardioides baekrokdamisoli strain KCTC 39748.</title>
        <authorList>
            <person name="Kang S.W."/>
            <person name="Lee K.C."/>
            <person name="Kim K.K."/>
            <person name="Kim J.S."/>
            <person name="Kim D.S."/>
            <person name="Ko S.H."/>
            <person name="Yang S.H."/>
            <person name="Shin Y.K."/>
            <person name="Lee J.S."/>
        </authorList>
    </citation>
    <scope>NUCLEOTIDE SEQUENCE [LARGE SCALE GENOMIC DNA]</scope>
    <source>
        <strain evidence="6 7">KCTC 39748</strain>
    </source>
</reference>
<accession>A0A3G9IYB0</accession>
<dbReference type="PANTHER" id="PTHR48075:SF9">
    <property type="entry name" value="3-HYDROXYBUTYRYL-COA DEHYDROGENASE"/>
    <property type="match status" value="1"/>
</dbReference>
<dbReference type="PANTHER" id="PTHR48075">
    <property type="entry name" value="3-HYDROXYACYL-COA DEHYDROGENASE FAMILY PROTEIN"/>
    <property type="match status" value="1"/>
</dbReference>
<keyword evidence="7" id="KW-1185">Reference proteome</keyword>
<evidence type="ECO:0000256" key="1">
    <source>
        <dbReference type="ARBA" id="ARBA00005086"/>
    </source>
</evidence>
<keyword evidence="3" id="KW-0560">Oxidoreductase</keyword>
<dbReference type="SUPFAM" id="SSF48179">
    <property type="entry name" value="6-phosphogluconate dehydrogenase C-terminal domain-like"/>
    <property type="match status" value="2"/>
</dbReference>
<proteinExistence type="inferred from homology"/>